<evidence type="ECO:0000313" key="1">
    <source>
        <dbReference type="EMBL" id="KAJ0021395.1"/>
    </source>
</evidence>
<reference evidence="2" key="1">
    <citation type="journal article" date="2023" name="G3 (Bethesda)">
        <title>Genome assembly and association tests identify interacting loci associated with vigor, precocity, and sex in interspecific pistachio rootstocks.</title>
        <authorList>
            <person name="Palmer W."/>
            <person name="Jacygrad E."/>
            <person name="Sagayaradj S."/>
            <person name="Cavanaugh K."/>
            <person name="Han R."/>
            <person name="Bertier L."/>
            <person name="Beede B."/>
            <person name="Kafkas S."/>
            <person name="Golino D."/>
            <person name="Preece J."/>
            <person name="Michelmore R."/>
        </authorList>
    </citation>
    <scope>NUCLEOTIDE SEQUENCE [LARGE SCALE GENOMIC DNA]</scope>
</reference>
<evidence type="ECO:0000313" key="2">
    <source>
        <dbReference type="Proteomes" id="UP001163603"/>
    </source>
</evidence>
<protein>
    <submittedName>
        <fullName evidence="1">Uncharacterized protein</fullName>
    </submittedName>
</protein>
<sequence>MLVLKIVLEVATTTLSENLNLEFFQKMVSLLRENISQNATKSALNVLIEVCPRGRNRMKIIEANAVFELIELELGKPEKNITELIFNLLAQLCSCVDGRFQFLRHAGAIAIVSKRILRVSPATDDRGVHILTSICKFSARKEVLLEMLKVGAVTKLCMVTQADCGKYLKEKATEILRLHCNIWNKSPCIQVYLLTRYQR</sequence>
<proteinExistence type="predicted"/>
<gene>
    <name evidence="1" type="ORF">Pint_31643</name>
</gene>
<keyword evidence="2" id="KW-1185">Reference proteome</keyword>
<dbReference type="EMBL" id="CM047746">
    <property type="protein sequence ID" value="KAJ0021395.1"/>
    <property type="molecule type" value="Genomic_DNA"/>
</dbReference>
<accession>A0ACC0XSD8</accession>
<organism evidence="1 2">
    <name type="scientific">Pistacia integerrima</name>
    <dbReference type="NCBI Taxonomy" id="434235"/>
    <lineage>
        <taxon>Eukaryota</taxon>
        <taxon>Viridiplantae</taxon>
        <taxon>Streptophyta</taxon>
        <taxon>Embryophyta</taxon>
        <taxon>Tracheophyta</taxon>
        <taxon>Spermatophyta</taxon>
        <taxon>Magnoliopsida</taxon>
        <taxon>eudicotyledons</taxon>
        <taxon>Gunneridae</taxon>
        <taxon>Pentapetalae</taxon>
        <taxon>rosids</taxon>
        <taxon>malvids</taxon>
        <taxon>Sapindales</taxon>
        <taxon>Anacardiaceae</taxon>
        <taxon>Pistacia</taxon>
    </lineage>
</organism>
<dbReference type="Proteomes" id="UP001163603">
    <property type="component" value="Chromosome 11"/>
</dbReference>
<comment type="caution">
    <text evidence="1">The sequence shown here is derived from an EMBL/GenBank/DDBJ whole genome shotgun (WGS) entry which is preliminary data.</text>
</comment>
<name>A0ACC0XSD8_9ROSI</name>